<sequence>MLAAVEEGISGIELDIAARTERLSQLLEERLDVRGKSFDAKLRRAGRLLPRHLRVKGQMLVDATSRAEHPRLLRQLDEAALDLAASDIERYLLSIDPWRRRKNIFLNWTASLSFNLLLVAGLVACFMWYLGS</sequence>
<dbReference type="Proteomes" id="UP000315816">
    <property type="component" value="Unassembled WGS sequence"/>
</dbReference>
<protein>
    <submittedName>
        <fullName evidence="2">Uncharacterized protein</fullName>
    </submittedName>
</protein>
<evidence type="ECO:0000313" key="3">
    <source>
        <dbReference type="Proteomes" id="UP000315816"/>
    </source>
</evidence>
<keyword evidence="3" id="KW-1185">Reference proteome</keyword>
<keyword evidence="1" id="KW-1133">Transmembrane helix</keyword>
<dbReference type="OrthoDB" id="7874312at2"/>
<organism evidence="2 3">
    <name type="scientific">Aliiroseovarius halocynthiae</name>
    <dbReference type="NCBI Taxonomy" id="985055"/>
    <lineage>
        <taxon>Bacteria</taxon>
        <taxon>Pseudomonadati</taxon>
        <taxon>Pseudomonadota</taxon>
        <taxon>Alphaproteobacteria</taxon>
        <taxon>Rhodobacterales</taxon>
        <taxon>Paracoccaceae</taxon>
        <taxon>Aliiroseovarius</taxon>
    </lineage>
</organism>
<keyword evidence="1" id="KW-0812">Transmembrane</keyword>
<dbReference type="RefSeq" id="WP_142853629.1">
    <property type="nucleotide sequence ID" value="NZ_FXWW01000002.1"/>
</dbReference>
<comment type="caution">
    <text evidence="2">The sequence shown here is derived from an EMBL/GenBank/DDBJ whole genome shotgun (WGS) entry which is preliminary data.</text>
</comment>
<name>A0A545SR71_9RHOB</name>
<proteinExistence type="predicted"/>
<accession>A0A545SR71</accession>
<reference evidence="2 3" key="1">
    <citation type="submission" date="2019-06" db="EMBL/GenBank/DDBJ databases">
        <title>A novel species of marine bacteria.</title>
        <authorList>
            <person name="Wang Y."/>
        </authorList>
    </citation>
    <scope>NUCLEOTIDE SEQUENCE [LARGE SCALE GENOMIC DNA]</scope>
    <source>
        <strain evidence="2 3">MA1-10</strain>
    </source>
</reference>
<evidence type="ECO:0000313" key="2">
    <source>
        <dbReference type="EMBL" id="TQV67468.1"/>
    </source>
</evidence>
<evidence type="ECO:0000256" key="1">
    <source>
        <dbReference type="SAM" id="Phobius"/>
    </source>
</evidence>
<keyword evidence="1" id="KW-0472">Membrane</keyword>
<gene>
    <name evidence="2" type="ORF">FIL88_09590</name>
</gene>
<dbReference type="AlphaFoldDB" id="A0A545SR71"/>
<dbReference type="EMBL" id="VICH01000006">
    <property type="protein sequence ID" value="TQV67468.1"/>
    <property type="molecule type" value="Genomic_DNA"/>
</dbReference>
<feature type="transmembrane region" description="Helical" evidence="1">
    <location>
        <begin position="105"/>
        <end position="130"/>
    </location>
</feature>